<evidence type="ECO:0008006" key="5">
    <source>
        <dbReference type="Google" id="ProtNLM"/>
    </source>
</evidence>
<dbReference type="Pfam" id="PF07583">
    <property type="entry name" value="PSCyt2"/>
    <property type="match status" value="1"/>
</dbReference>
<dbReference type="KEGG" id="tpla:ElP_55770"/>
<dbReference type="InterPro" id="IPR022655">
    <property type="entry name" value="DUF1553"/>
</dbReference>
<dbReference type="PANTHER" id="PTHR35889:SF3">
    <property type="entry name" value="F-BOX DOMAIN-CONTAINING PROTEIN"/>
    <property type="match status" value="1"/>
</dbReference>
<proteinExistence type="predicted"/>
<evidence type="ECO:0000313" key="4">
    <source>
        <dbReference type="Proteomes" id="UP000317835"/>
    </source>
</evidence>
<accession>A0A518H9U8</accession>
<dbReference type="RefSeq" id="WP_145275633.1">
    <property type="nucleotide sequence ID" value="NZ_CP036426.1"/>
</dbReference>
<dbReference type="OrthoDB" id="289126at2"/>
<reference evidence="3 4" key="1">
    <citation type="submission" date="2019-02" db="EMBL/GenBank/DDBJ databases">
        <title>Deep-cultivation of Planctomycetes and their phenomic and genomic characterization uncovers novel biology.</title>
        <authorList>
            <person name="Wiegand S."/>
            <person name="Jogler M."/>
            <person name="Boedeker C."/>
            <person name="Pinto D."/>
            <person name="Vollmers J."/>
            <person name="Rivas-Marin E."/>
            <person name="Kohn T."/>
            <person name="Peeters S.H."/>
            <person name="Heuer A."/>
            <person name="Rast P."/>
            <person name="Oberbeckmann S."/>
            <person name="Bunk B."/>
            <person name="Jeske O."/>
            <person name="Meyerdierks A."/>
            <person name="Storesund J.E."/>
            <person name="Kallscheuer N."/>
            <person name="Luecker S."/>
            <person name="Lage O.M."/>
            <person name="Pohl T."/>
            <person name="Merkel B.J."/>
            <person name="Hornburger P."/>
            <person name="Mueller R.-W."/>
            <person name="Bruemmer F."/>
            <person name="Labrenz M."/>
            <person name="Spormann A.M."/>
            <person name="Op den Camp H."/>
            <person name="Overmann J."/>
            <person name="Amann R."/>
            <person name="Jetten M.S.M."/>
            <person name="Mascher T."/>
            <person name="Medema M.H."/>
            <person name="Devos D.P."/>
            <person name="Kaster A.-K."/>
            <person name="Ovreas L."/>
            <person name="Rohde M."/>
            <person name="Galperin M.Y."/>
            <person name="Jogler C."/>
        </authorList>
    </citation>
    <scope>NUCLEOTIDE SEQUENCE [LARGE SCALE GENOMIC DNA]</scope>
    <source>
        <strain evidence="3 4">ElP</strain>
    </source>
</reference>
<feature type="domain" description="DUF1549" evidence="1">
    <location>
        <begin position="85"/>
        <end position="270"/>
    </location>
</feature>
<dbReference type="InterPro" id="IPR011444">
    <property type="entry name" value="DUF1549"/>
</dbReference>
<dbReference type="AlphaFoldDB" id="A0A518H9U8"/>
<dbReference type="Proteomes" id="UP000317835">
    <property type="component" value="Chromosome"/>
</dbReference>
<feature type="domain" description="DUF1553" evidence="2">
    <location>
        <begin position="310"/>
        <end position="531"/>
    </location>
</feature>
<evidence type="ECO:0000313" key="3">
    <source>
        <dbReference type="EMBL" id="QDV37635.1"/>
    </source>
</evidence>
<gene>
    <name evidence="3" type="ORF">ElP_55770</name>
</gene>
<organism evidence="3 4">
    <name type="scientific">Tautonia plasticadhaerens</name>
    <dbReference type="NCBI Taxonomy" id="2527974"/>
    <lineage>
        <taxon>Bacteria</taxon>
        <taxon>Pseudomonadati</taxon>
        <taxon>Planctomycetota</taxon>
        <taxon>Planctomycetia</taxon>
        <taxon>Isosphaerales</taxon>
        <taxon>Isosphaeraceae</taxon>
        <taxon>Tautonia</taxon>
    </lineage>
</organism>
<name>A0A518H9U8_9BACT</name>
<evidence type="ECO:0000259" key="1">
    <source>
        <dbReference type="Pfam" id="PF07583"/>
    </source>
</evidence>
<keyword evidence="4" id="KW-1185">Reference proteome</keyword>
<protein>
    <recommendedName>
        <fullName evidence="5">Planctomycete cytochrome C</fullName>
    </recommendedName>
</protein>
<dbReference type="EMBL" id="CP036426">
    <property type="protein sequence ID" value="QDV37635.1"/>
    <property type="molecule type" value="Genomic_DNA"/>
</dbReference>
<dbReference type="PANTHER" id="PTHR35889">
    <property type="entry name" value="CYCLOINULO-OLIGOSACCHARIDE FRUCTANOTRANSFERASE-RELATED"/>
    <property type="match status" value="1"/>
</dbReference>
<evidence type="ECO:0000259" key="2">
    <source>
        <dbReference type="Pfam" id="PF07587"/>
    </source>
</evidence>
<sequence length="567" mass="61595">MTIPLRAIAHFDDGESADVTSRAVFSAEDLSAVEIDVGTATARVARPGRHLVIARFLGHVEPIEFIVPPAGAAVDLSAEPRANLIDGFVLEALETLRIPPSPPSDDATFLRRATLDLSGRLPTPEAVDAFLGDPDPARRAMLVDRLLRSDEFTSYWTYQLAGPFGVRARGMGPDRELAGAIAYRVWLADQIRTDAGYDEIARAVLLADGDTHLVGPANFYRAADGPGGLAEFTGELFLGSRIRCANCHDHPLDRWTQDDYHGLAAIIATVKGDRVIEPDPDGDVIHPATLEPAIPRIPGEADLPPTEGGRAVLAEWLTDRDNPHFSRTIVNRLWSRLMGRGLVDPVDDFRATNPPTHPELLDALAEDFEEHGHRIRHTLRLIATSATYARESSATGVDELGSKFYAHRLRRPLEPEVLADAFSDALGVPEPYGAEPIGTRSVDLVDPEAMSRSLDVLGRRGRVDPCEGPGEGAAGLPRSLHLVNGPLLNARIGATGGRLDRLISSGSVPVQVVDASYVAALGRHLSAEERRFWAEHLDEHRPDAEQRATLEDIVWGLLASAEFRSNH</sequence>
<dbReference type="Pfam" id="PF07587">
    <property type="entry name" value="PSD1"/>
    <property type="match status" value="1"/>
</dbReference>